<evidence type="ECO:0000256" key="10">
    <source>
        <dbReference type="SAM" id="MobiDB-lite"/>
    </source>
</evidence>
<keyword evidence="4" id="KW-0158">Chromosome</keyword>
<comment type="subcellular location">
    <subcellularLocation>
        <location evidence="2">Chromosome</location>
        <location evidence="2">Centromere</location>
    </subcellularLocation>
    <subcellularLocation>
        <location evidence="1">Nucleus</location>
    </subcellularLocation>
</comment>
<dbReference type="PANTHER" id="PTHR16040:SF7">
    <property type="entry name" value="AUSTRALIN, ISOFORM A-RELATED"/>
    <property type="match status" value="1"/>
</dbReference>
<comment type="caution">
    <text evidence="12">The sequence shown here is derived from an EMBL/GenBank/DDBJ whole genome shotgun (WGS) entry which is preliminary data.</text>
</comment>
<keyword evidence="9" id="KW-0137">Centromere</keyword>
<feature type="compositionally biased region" description="Basic and acidic residues" evidence="10">
    <location>
        <begin position="167"/>
        <end position="180"/>
    </location>
</feature>
<protein>
    <recommendedName>
        <fullName evidence="11">Borealin N-terminal domain-containing protein</fullName>
    </recommendedName>
</protein>
<dbReference type="GO" id="GO:0000775">
    <property type="term" value="C:chromosome, centromeric region"/>
    <property type="evidence" value="ECO:0007669"/>
    <property type="project" value="UniProtKB-SubCell"/>
</dbReference>
<dbReference type="Pfam" id="PF10444">
    <property type="entry name" value="Nbl1_Borealin_N"/>
    <property type="match status" value="1"/>
</dbReference>
<dbReference type="GO" id="GO:0051233">
    <property type="term" value="C:spindle midzone"/>
    <property type="evidence" value="ECO:0007669"/>
    <property type="project" value="TreeGrafter"/>
</dbReference>
<evidence type="ECO:0000256" key="5">
    <source>
        <dbReference type="ARBA" id="ARBA00022618"/>
    </source>
</evidence>
<feature type="compositionally biased region" description="Low complexity" evidence="10">
    <location>
        <begin position="251"/>
        <end position="267"/>
    </location>
</feature>
<proteinExistence type="inferred from homology"/>
<comment type="similarity">
    <text evidence="3">Belongs to the borealin family.</text>
</comment>
<feature type="domain" description="Borealin N-terminal" evidence="11">
    <location>
        <begin position="55"/>
        <end position="110"/>
    </location>
</feature>
<feature type="region of interest" description="Disordered" evidence="10">
    <location>
        <begin position="1"/>
        <end position="51"/>
    </location>
</feature>
<evidence type="ECO:0000256" key="3">
    <source>
        <dbReference type="ARBA" id="ARBA00009914"/>
    </source>
</evidence>
<accession>A0AAE8SQN5</accession>
<evidence type="ECO:0000256" key="1">
    <source>
        <dbReference type="ARBA" id="ARBA00004123"/>
    </source>
</evidence>
<dbReference type="InterPro" id="IPR018851">
    <property type="entry name" value="Borealin_N"/>
</dbReference>
<dbReference type="GO" id="GO:0000070">
    <property type="term" value="P:mitotic sister chromatid segregation"/>
    <property type="evidence" value="ECO:0007669"/>
    <property type="project" value="TreeGrafter"/>
</dbReference>
<dbReference type="GO" id="GO:0032133">
    <property type="term" value="C:chromosome passenger complex"/>
    <property type="evidence" value="ECO:0007669"/>
    <property type="project" value="TreeGrafter"/>
</dbReference>
<dbReference type="GO" id="GO:0051301">
    <property type="term" value="P:cell division"/>
    <property type="evidence" value="ECO:0007669"/>
    <property type="project" value="UniProtKB-KW"/>
</dbReference>
<evidence type="ECO:0000313" key="13">
    <source>
        <dbReference type="Proteomes" id="UP001187682"/>
    </source>
</evidence>
<dbReference type="Proteomes" id="UP001187682">
    <property type="component" value="Unassembled WGS sequence"/>
</dbReference>
<reference evidence="12" key="1">
    <citation type="submission" date="2018-03" db="EMBL/GenBank/DDBJ databases">
        <authorList>
            <person name="Guldener U."/>
        </authorList>
    </citation>
    <scope>NUCLEOTIDE SEQUENCE</scope>
</reference>
<keyword evidence="8" id="KW-0131">Cell cycle</keyword>
<evidence type="ECO:0000256" key="6">
    <source>
        <dbReference type="ARBA" id="ARBA00022776"/>
    </source>
</evidence>
<evidence type="ECO:0000259" key="11">
    <source>
        <dbReference type="Pfam" id="PF10444"/>
    </source>
</evidence>
<sequence length="367" mass="39260">MAPTRTNNRLSSHASPSPQPNRQTTVPTKSGGTPTRTPHNMSPIKKRKPGLTISQKQALIDNLQLEITERARRLRAQYNLQAQGLRSRIEIRVNRIPISLRKMTMGDLLARYERDGDKRVPTTEALARPPVPAKDPLPSRFSPQKPAFASPYKQPVYYKGSSDELAGPDKENDRNIENPKKRTRAPNVPSQVLSPASSNSRLVPARERERPASPAKSLIARPASPSKPAPQRTGILAGMVERAKATRAGVTRKTTASSNTSSATSAAAPPPRPQSRAKKVVAAAGTGASRTTTSRAARRVSASSSASTETTSTVVRKTTRAPVAKKTTTAAAARKTAGGTAAAKKAAATKTEAPATRTTTRVLRSKK</sequence>
<feature type="compositionally biased region" description="Low complexity" evidence="10">
    <location>
        <begin position="280"/>
        <end position="367"/>
    </location>
</feature>
<dbReference type="GO" id="GO:0005634">
    <property type="term" value="C:nucleus"/>
    <property type="evidence" value="ECO:0007669"/>
    <property type="project" value="UniProtKB-SubCell"/>
</dbReference>
<feature type="compositionally biased region" description="Polar residues" evidence="10">
    <location>
        <begin position="1"/>
        <end position="40"/>
    </location>
</feature>
<evidence type="ECO:0000256" key="2">
    <source>
        <dbReference type="ARBA" id="ARBA00004584"/>
    </source>
</evidence>
<keyword evidence="5" id="KW-0132">Cell division</keyword>
<feature type="region of interest" description="Disordered" evidence="10">
    <location>
        <begin position="119"/>
        <end position="367"/>
    </location>
</feature>
<keyword evidence="6" id="KW-0498">Mitosis</keyword>
<evidence type="ECO:0000313" key="12">
    <source>
        <dbReference type="EMBL" id="SPN96691.1"/>
    </source>
</evidence>
<name>A0AAE8SQN5_9PEZI</name>
<feature type="compositionally biased region" description="Polar residues" evidence="10">
    <location>
        <begin position="188"/>
        <end position="201"/>
    </location>
</feature>
<gene>
    <name evidence="12" type="ORF">DNG_00211</name>
</gene>
<organism evidence="12 13">
    <name type="scientific">Cephalotrichum gorgonifer</name>
    <dbReference type="NCBI Taxonomy" id="2041049"/>
    <lineage>
        <taxon>Eukaryota</taxon>
        <taxon>Fungi</taxon>
        <taxon>Dikarya</taxon>
        <taxon>Ascomycota</taxon>
        <taxon>Pezizomycotina</taxon>
        <taxon>Sordariomycetes</taxon>
        <taxon>Hypocreomycetidae</taxon>
        <taxon>Microascales</taxon>
        <taxon>Microascaceae</taxon>
        <taxon>Cephalotrichum</taxon>
    </lineage>
</organism>
<evidence type="ECO:0000256" key="7">
    <source>
        <dbReference type="ARBA" id="ARBA00023242"/>
    </source>
</evidence>
<evidence type="ECO:0000256" key="9">
    <source>
        <dbReference type="ARBA" id="ARBA00023328"/>
    </source>
</evidence>
<dbReference type="EMBL" id="ONZQ02000001">
    <property type="protein sequence ID" value="SPN96691.1"/>
    <property type="molecule type" value="Genomic_DNA"/>
</dbReference>
<dbReference type="AlphaFoldDB" id="A0AAE8SQN5"/>
<dbReference type="InterPro" id="IPR018867">
    <property type="entry name" value="Cell_div_borealin"/>
</dbReference>
<evidence type="ECO:0000256" key="4">
    <source>
        <dbReference type="ARBA" id="ARBA00022454"/>
    </source>
</evidence>
<keyword evidence="7" id="KW-0539">Nucleus</keyword>
<keyword evidence="13" id="KW-1185">Reference proteome</keyword>
<evidence type="ECO:0000256" key="8">
    <source>
        <dbReference type="ARBA" id="ARBA00023306"/>
    </source>
</evidence>
<dbReference type="PANTHER" id="PTHR16040">
    <property type="entry name" value="AUSTRALIN, ISOFORM A-RELATED"/>
    <property type="match status" value="1"/>
</dbReference>